<dbReference type="GO" id="GO:0006046">
    <property type="term" value="P:N-acetylglucosamine catabolic process"/>
    <property type="evidence" value="ECO:0007669"/>
    <property type="project" value="TreeGrafter"/>
</dbReference>
<feature type="compositionally biased region" description="Acidic residues" evidence="2">
    <location>
        <begin position="109"/>
        <end position="122"/>
    </location>
</feature>
<organism evidence="4 5">
    <name type="scientific">Melanopsichium pennsylvanicum</name>
    <dbReference type="NCBI Taxonomy" id="63383"/>
    <lineage>
        <taxon>Eukaryota</taxon>
        <taxon>Fungi</taxon>
        <taxon>Dikarya</taxon>
        <taxon>Basidiomycota</taxon>
        <taxon>Ustilaginomycotina</taxon>
        <taxon>Ustilaginomycetes</taxon>
        <taxon>Ustilaginales</taxon>
        <taxon>Ustilaginaceae</taxon>
        <taxon>Melanopsichium</taxon>
    </lineage>
</organism>
<reference evidence="4" key="1">
    <citation type="submission" date="2023-10" db="EMBL/GenBank/DDBJ databases">
        <authorList>
            <person name="Guldener U."/>
        </authorList>
    </citation>
    <scope>NUCLEOTIDE SEQUENCE</scope>
    <source>
        <strain evidence="4">Mp4</strain>
    </source>
</reference>
<dbReference type="EMBL" id="OAPG01000003">
    <property type="protein sequence ID" value="SNX83160.1"/>
    <property type="molecule type" value="Genomic_DNA"/>
</dbReference>
<dbReference type="AlphaFoldDB" id="A0AAJ5C400"/>
<evidence type="ECO:0000256" key="2">
    <source>
        <dbReference type="SAM" id="MobiDB-lite"/>
    </source>
</evidence>
<dbReference type="Gene3D" id="3.20.20.140">
    <property type="entry name" value="Metal-dependent hydrolases"/>
    <property type="match status" value="1"/>
</dbReference>
<dbReference type="InterPro" id="IPR032466">
    <property type="entry name" value="Metal_Hydrolase"/>
</dbReference>
<dbReference type="InterPro" id="IPR006680">
    <property type="entry name" value="Amidohydro-rel"/>
</dbReference>
<name>A0AAJ5C400_9BASI</name>
<evidence type="ECO:0000256" key="1">
    <source>
        <dbReference type="ARBA" id="ARBA00022801"/>
    </source>
</evidence>
<evidence type="ECO:0000259" key="3">
    <source>
        <dbReference type="Pfam" id="PF01979"/>
    </source>
</evidence>
<comment type="caution">
    <text evidence="4">The sequence shown here is derived from an EMBL/GenBank/DDBJ whole genome shotgun (WGS) entry which is preliminary data.</text>
</comment>
<dbReference type="SUPFAM" id="SSF51338">
    <property type="entry name" value="Composite domain of metallo-dependent hydrolases"/>
    <property type="match status" value="1"/>
</dbReference>
<dbReference type="SUPFAM" id="SSF51556">
    <property type="entry name" value="Metallo-dependent hydrolases"/>
    <property type="match status" value="1"/>
</dbReference>
<protein>
    <submittedName>
        <fullName evidence="4">Related to N-acetylglucosamine-6-phosphate deacetylase (NagA), putative</fullName>
    </submittedName>
</protein>
<feature type="region of interest" description="Disordered" evidence="2">
    <location>
        <begin position="108"/>
        <end position="127"/>
    </location>
</feature>
<keyword evidence="5" id="KW-1185">Reference proteome</keyword>
<proteinExistence type="predicted"/>
<dbReference type="InterPro" id="IPR011059">
    <property type="entry name" value="Metal-dep_hydrolase_composite"/>
</dbReference>
<dbReference type="PANTHER" id="PTHR11113:SF14">
    <property type="entry name" value="N-ACETYLGLUCOSAMINE-6-PHOSPHATE DEACETYLASE"/>
    <property type="match status" value="1"/>
</dbReference>
<dbReference type="Pfam" id="PF01979">
    <property type="entry name" value="Amidohydro_1"/>
    <property type="match status" value="1"/>
</dbReference>
<sequence>MPTSTETDLAEPTTTTTTTAATATATNQGTIRFTNCQALLPTTIPTLCADPSTYSLFVNPVTGKIVDGAKAFFDESSEISTTIDLVGDYLVPGFIDVQINGGYGVDFSELNDNDDDDDDDDGNGEKKYLNRLDEFSRRVVETGVTSFVPTIITQNTESYRKILPLLVPRAKPGQATSLGYHCEGPFISPHKKGAHCSKLIRTAPNSILSLQDVYGSGISGLDMPWPAVKLLTLAPEIQGILPAIPDLVQRGVTVSIGHTAAGIDTALEAKEAGARFITHLFNAMGSFNHRDPGVIGLLGDSETDLGTAPLPTTRVKSSKLFTNNTVNPTSKNDSIRNEQEEASVLAISKRKPRPFYGLIADGHHSHPCSIRMAYLAHPAGCVLVSDAMPWMDPNKPDGIYPWRKGQNVTKTGNKVVLQHTDTLAGSVVPISDCVTNLARYANIPVHQAAYCASSNPAKMLGLQQLKGFLKPGCDADLVVLDRFTGRVKQTWVAGSKVWDRDTRSVPN</sequence>
<feature type="domain" description="Amidohydrolase-related" evidence="3">
    <location>
        <begin position="424"/>
        <end position="495"/>
    </location>
</feature>
<accession>A0AAJ5C400</accession>
<evidence type="ECO:0000313" key="5">
    <source>
        <dbReference type="Proteomes" id="UP001294444"/>
    </source>
</evidence>
<dbReference type="GO" id="GO:0008448">
    <property type="term" value="F:N-acetylglucosamine-6-phosphate deacetylase activity"/>
    <property type="evidence" value="ECO:0007669"/>
    <property type="project" value="TreeGrafter"/>
</dbReference>
<dbReference type="Proteomes" id="UP001294444">
    <property type="component" value="Unassembled WGS sequence"/>
</dbReference>
<dbReference type="PANTHER" id="PTHR11113">
    <property type="entry name" value="N-ACETYLGLUCOSAMINE-6-PHOSPHATE DEACETYLASE"/>
    <property type="match status" value="1"/>
</dbReference>
<gene>
    <name evidence="4" type="ORF">MEPE_01866</name>
</gene>
<keyword evidence="1" id="KW-0378">Hydrolase</keyword>
<evidence type="ECO:0000313" key="4">
    <source>
        <dbReference type="EMBL" id="SNX83160.1"/>
    </source>
</evidence>